<organism evidence="1 2">
    <name type="scientific">Staphylococcus aureus (strain COL)</name>
    <dbReference type="NCBI Taxonomy" id="93062"/>
    <lineage>
        <taxon>Bacteria</taxon>
        <taxon>Bacillati</taxon>
        <taxon>Bacillota</taxon>
        <taxon>Bacilli</taxon>
        <taxon>Bacillales</taxon>
        <taxon>Staphylococcaceae</taxon>
        <taxon>Staphylococcus</taxon>
    </lineage>
</organism>
<dbReference type="HOGENOM" id="CLU_3358595_0_0_9"/>
<dbReference type="KEGG" id="sac:SACOL1890"/>
<dbReference type="EMBL" id="CP000046">
    <property type="protein sequence ID" value="AAW36903.1"/>
    <property type="molecule type" value="Genomic_DNA"/>
</dbReference>
<name>A0A0H2WXG8_STAAC</name>
<dbReference type="GeneID" id="98346187"/>
<reference evidence="1 2" key="1">
    <citation type="journal article" date="2005" name="J. Bacteriol.">
        <title>Insights on evolution of virulence and resistance from the complete genome analysis of an early methicillin-resistant Staphylococcus aureus strain and a biofilm-producing methicillin-resistant Staphylococcus epidermidis strain.</title>
        <authorList>
            <person name="Gill S.R."/>
            <person name="Fouts D.E."/>
            <person name="Archer G.L."/>
            <person name="Mongodin E.F."/>
            <person name="Deboy R.T."/>
            <person name="Ravel J."/>
            <person name="Paulsen I.T."/>
            <person name="Kolonay J.F."/>
            <person name="Brinkac L."/>
            <person name="Beanan M."/>
            <person name="Dodson R.J."/>
            <person name="Daugherty S.C."/>
            <person name="Madupu R."/>
            <person name="Angiuoli S.V."/>
            <person name="Durkin A.S."/>
            <person name="Haft D.H."/>
            <person name="Vamathevan J."/>
            <person name="Khouri H."/>
            <person name="Utterback T."/>
            <person name="Lee C."/>
            <person name="Dimitrov G."/>
            <person name="Jiang L."/>
            <person name="Qin H."/>
            <person name="Weidman J."/>
            <person name="Tran K."/>
            <person name="Kang K."/>
            <person name="Hance I.R."/>
            <person name="Nelson K.E."/>
            <person name="Fraser C.M."/>
        </authorList>
    </citation>
    <scope>NUCLEOTIDE SEQUENCE [LARGE SCALE GENOMIC DNA]</scope>
    <source>
        <strain evidence="1 2">COL</strain>
    </source>
</reference>
<dbReference type="AlphaFoldDB" id="A0A0H2WXG8"/>
<dbReference type="RefSeq" id="WP_001790154.1">
    <property type="nucleotide sequence ID" value="NC_002951.2"/>
</dbReference>
<evidence type="ECO:0000313" key="2">
    <source>
        <dbReference type="Proteomes" id="UP000000530"/>
    </source>
</evidence>
<gene>
    <name evidence="1" type="ordered locus">SACOL1890</name>
</gene>
<sequence>MIKCQFYDIYLLKIRTNERYDNIDKNDFNLGGLYGA</sequence>
<evidence type="ECO:0000313" key="1">
    <source>
        <dbReference type="EMBL" id="AAW36903.1"/>
    </source>
</evidence>
<protein>
    <submittedName>
        <fullName evidence="1">Uncharacterized protein</fullName>
    </submittedName>
</protein>
<dbReference type="Proteomes" id="UP000000530">
    <property type="component" value="Chromosome"/>
</dbReference>
<accession>A0A0H2WXG8</accession>
<proteinExistence type="predicted"/>